<evidence type="ECO:0000256" key="1">
    <source>
        <dbReference type="ARBA" id="ARBA00004651"/>
    </source>
</evidence>
<dbReference type="PRINTS" id="PR01414">
    <property type="entry name" value="CCMBBIOGNSIS"/>
</dbReference>
<comment type="caution">
    <text evidence="7">The sequence shown here is derived from an EMBL/GenBank/DDBJ whole genome shotgun (WGS) entry which is preliminary data.</text>
</comment>
<feature type="transmembrane region" description="Helical" evidence="6">
    <location>
        <begin position="130"/>
        <end position="149"/>
    </location>
</feature>
<feature type="transmembrane region" description="Helical" evidence="6">
    <location>
        <begin position="20"/>
        <end position="44"/>
    </location>
</feature>
<keyword evidence="4 6" id="KW-1133">Transmembrane helix</keyword>
<evidence type="ECO:0000256" key="6">
    <source>
        <dbReference type="SAM" id="Phobius"/>
    </source>
</evidence>
<sequence>MRELKELFKKEWLGYFYSPVAYVFIVIFLFSTVGTTFFLGHFFASNQASLELFFMFHPWLYLFLIPALGMGLWAEERAQGSIELLLTLPISLAEAVLAKFLAAWAFVGLALFLTFPMVFTVLYLGQPDKGVMLTGYLGSFLMGGAYLAIASFTSALTRNQVISFIVTVMVCFTLVLSGWGVFVELLSAWLPTVMVELISNFSFTTHFMNLGKGIVDLRDLIFFFSVMVAGLLLTALVLEKKRGNE</sequence>
<feature type="transmembrane region" description="Helical" evidence="6">
    <location>
        <begin position="56"/>
        <end position="75"/>
    </location>
</feature>
<evidence type="ECO:0000256" key="4">
    <source>
        <dbReference type="ARBA" id="ARBA00022989"/>
    </source>
</evidence>
<evidence type="ECO:0000313" key="8">
    <source>
        <dbReference type="Proteomes" id="UP000178449"/>
    </source>
</evidence>
<dbReference type="Pfam" id="PF12679">
    <property type="entry name" value="ABC2_membrane_2"/>
    <property type="match status" value="1"/>
</dbReference>
<dbReference type="AlphaFoldDB" id="A0A1F6GFV9"/>
<reference evidence="7 8" key="1">
    <citation type="journal article" date="2016" name="Nat. Commun.">
        <title>Thousands of microbial genomes shed light on interconnected biogeochemical processes in an aquifer system.</title>
        <authorList>
            <person name="Anantharaman K."/>
            <person name="Brown C.T."/>
            <person name="Hug L.A."/>
            <person name="Sharon I."/>
            <person name="Castelle C.J."/>
            <person name="Probst A.J."/>
            <person name="Thomas B.C."/>
            <person name="Singh A."/>
            <person name="Wilkins M.J."/>
            <person name="Karaoz U."/>
            <person name="Brodie E.L."/>
            <person name="Williams K.H."/>
            <person name="Hubbard S.S."/>
            <person name="Banfield J.F."/>
        </authorList>
    </citation>
    <scope>NUCLEOTIDE SEQUENCE [LARGE SCALE GENOMIC DNA]</scope>
</reference>
<proteinExistence type="predicted"/>
<dbReference type="InterPro" id="IPR051449">
    <property type="entry name" value="ABC-2_transporter_component"/>
</dbReference>
<keyword evidence="3 6" id="KW-0812">Transmembrane</keyword>
<dbReference type="Proteomes" id="UP000178449">
    <property type="component" value="Unassembled WGS sequence"/>
</dbReference>
<keyword evidence="5 6" id="KW-0472">Membrane</keyword>
<feature type="transmembrane region" description="Helical" evidence="6">
    <location>
        <begin position="161"/>
        <end position="182"/>
    </location>
</feature>
<feature type="transmembrane region" description="Helical" evidence="6">
    <location>
        <begin position="220"/>
        <end position="238"/>
    </location>
</feature>
<dbReference type="PANTHER" id="PTHR30294">
    <property type="entry name" value="MEMBRANE COMPONENT OF ABC TRANSPORTER YHHJ-RELATED"/>
    <property type="match status" value="1"/>
</dbReference>
<evidence type="ECO:0000313" key="7">
    <source>
        <dbReference type="EMBL" id="OGG96986.1"/>
    </source>
</evidence>
<protein>
    <submittedName>
        <fullName evidence="7">ABC transporter permease</fullName>
    </submittedName>
</protein>
<evidence type="ECO:0000256" key="5">
    <source>
        <dbReference type="ARBA" id="ARBA00023136"/>
    </source>
</evidence>
<feature type="transmembrane region" description="Helical" evidence="6">
    <location>
        <begin position="96"/>
        <end position="124"/>
    </location>
</feature>
<keyword evidence="2" id="KW-1003">Cell membrane</keyword>
<evidence type="ECO:0000256" key="3">
    <source>
        <dbReference type="ARBA" id="ARBA00022692"/>
    </source>
</evidence>
<evidence type="ECO:0000256" key="2">
    <source>
        <dbReference type="ARBA" id="ARBA00022475"/>
    </source>
</evidence>
<accession>A0A1F6GFV9</accession>
<dbReference type="STRING" id="1817772.A2527_02710"/>
<comment type="subcellular location">
    <subcellularLocation>
        <location evidence="1">Cell membrane</location>
        <topology evidence="1">Multi-pass membrane protein</topology>
    </subcellularLocation>
</comment>
<gene>
    <name evidence="7" type="ORF">A2527_02710</name>
</gene>
<dbReference type="GO" id="GO:0005886">
    <property type="term" value="C:plasma membrane"/>
    <property type="evidence" value="ECO:0007669"/>
    <property type="project" value="UniProtKB-SubCell"/>
</dbReference>
<name>A0A1F6GFV9_9PROT</name>
<organism evidence="7 8">
    <name type="scientific">Candidatus Lambdaproteobacteria bacterium RIFOXYD2_FULL_50_16</name>
    <dbReference type="NCBI Taxonomy" id="1817772"/>
    <lineage>
        <taxon>Bacteria</taxon>
        <taxon>Pseudomonadati</taxon>
        <taxon>Pseudomonadota</taxon>
        <taxon>Candidatus Lambdaproteobacteria</taxon>
    </lineage>
</organism>
<dbReference type="EMBL" id="MFNE01000006">
    <property type="protein sequence ID" value="OGG96986.1"/>
    <property type="molecule type" value="Genomic_DNA"/>
</dbReference>
<dbReference type="PANTHER" id="PTHR30294:SF29">
    <property type="entry name" value="MULTIDRUG ABC TRANSPORTER PERMEASE YBHS-RELATED"/>
    <property type="match status" value="1"/>
</dbReference>